<dbReference type="InterPro" id="IPR017907">
    <property type="entry name" value="Znf_RING_CS"/>
</dbReference>
<dbReference type="EMBL" id="JWZX01002886">
    <property type="protein sequence ID" value="KOO26143.1"/>
    <property type="molecule type" value="Genomic_DNA"/>
</dbReference>
<evidence type="ECO:0000256" key="4">
    <source>
        <dbReference type="PROSITE-ProRule" id="PRU00024"/>
    </source>
</evidence>
<sequence length="292" mass="32345">MDELVYDLPLHLVESLTCPICFKILSHPCAIGPCNHTFCRTCLLAWADARIAQDLEDADDDDEEYTLLCQGTPLCCPVCRRVGLPATAFAHSYQVNQPMNAALVALAQQQHSCTVVQCELHPGRPLELYCTDCNQPSCSHCGLFGRHRGHQLLEVNEALLTELDTQIERSREEITAWAKRRVAFHQARRPGDEGESEAVAAWAKAAKAAKEGLARQYEQYEEGLARHGTVKPRMEEDDEEDEEALFLGRTEALGREMRAFTRVFAEHVRRTSSVGGGAPPGMSMSSGPPPLT</sequence>
<feature type="domain" description="RING-type" evidence="7">
    <location>
        <begin position="18"/>
        <end position="80"/>
    </location>
</feature>
<organism evidence="9 10">
    <name type="scientific">Chrysochromulina tobinii</name>
    <dbReference type="NCBI Taxonomy" id="1460289"/>
    <lineage>
        <taxon>Eukaryota</taxon>
        <taxon>Haptista</taxon>
        <taxon>Haptophyta</taxon>
        <taxon>Prymnesiophyceae</taxon>
        <taxon>Prymnesiales</taxon>
        <taxon>Chrysochromulinaceae</taxon>
        <taxon>Chrysochromulina</taxon>
    </lineage>
</organism>
<dbReference type="InterPro" id="IPR001841">
    <property type="entry name" value="Znf_RING"/>
</dbReference>
<keyword evidence="2 4" id="KW-0863">Zinc-finger</keyword>
<feature type="domain" description="B box-type" evidence="8">
    <location>
        <begin position="113"/>
        <end position="155"/>
    </location>
</feature>
<dbReference type="InterPro" id="IPR013083">
    <property type="entry name" value="Znf_RING/FYVE/PHD"/>
</dbReference>
<keyword evidence="10" id="KW-1185">Reference proteome</keyword>
<evidence type="ECO:0000256" key="1">
    <source>
        <dbReference type="ARBA" id="ARBA00022723"/>
    </source>
</evidence>
<evidence type="ECO:0000259" key="8">
    <source>
        <dbReference type="PROSITE" id="PS50119"/>
    </source>
</evidence>
<dbReference type="Proteomes" id="UP000037460">
    <property type="component" value="Unassembled WGS sequence"/>
</dbReference>
<dbReference type="Pfam" id="PF13445">
    <property type="entry name" value="zf-RING_UBOX"/>
    <property type="match status" value="1"/>
</dbReference>
<dbReference type="CDD" id="cd19756">
    <property type="entry name" value="Bbox2"/>
    <property type="match status" value="1"/>
</dbReference>
<evidence type="ECO:0000256" key="6">
    <source>
        <dbReference type="SAM" id="MobiDB-lite"/>
    </source>
</evidence>
<dbReference type="SUPFAM" id="SSF57850">
    <property type="entry name" value="RING/U-box"/>
    <property type="match status" value="1"/>
</dbReference>
<accession>A0A0M0JIS9</accession>
<dbReference type="SMART" id="SM00184">
    <property type="entry name" value="RING"/>
    <property type="match status" value="1"/>
</dbReference>
<proteinExistence type="predicted"/>
<gene>
    <name evidence="9" type="ORF">Ctob_002739</name>
</gene>
<dbReference type="Gene3D" id="3.30.40.10">
    <property type="entry name" value="Zinc/RING finger domain, C3HC4 (zinc finger)"/>
    <property type="match status" value="1"/>
</dbReference>
<dbReference type="InterPro" id="IPR050143">
    <property type="entry name" value="TRIM/RBCC"/>
</dbReference>
<feature type="coiled-coil region" evidence="5">
    <location>
        <begin position="153"/>
        <end position="223"/>
    </location>
</feature>
<dbReference type="InterPro" id="IPR027370">
    <property type="entry name" value="Znf-RING_euk"/>
</dbReference>
<dbReference type="SUPFAM" id="SSF57845">
    <property type="entry name" value="B-box zinc-binding domain"/>
    <property type="match status" value="1"/>
</dbReference>
<evidence type="ECO:0000256" key="3">
    <source>
        <dbReference type="ARBA" id="ARBA00022833"/>
    </source>
</evidence>
<evidence type="ECO:0000313" key="9">
    <source>
        <dbReference type="EMBL" id="KOO26143.1"/>
    </source>
</evidence>
<reference evidence="10" key="1">
    <citation type="journal article" date="2015" name="PLoS Genet.">
        <title>Genome Sequence and Transcriptome Analyses of Chrysochromulina tobin: Metabolic Tools for Enhanced Algal Fitness in the Prominent Order Prymnesiales (Haptophyceae).</title>
        <authorList>
            <person name="Hovde B.T."/>
            <person name="Deodato C.R."/>
            <person name="Hunsperger H.M."/>
            <person name="Ryken S.A."/>
            <person name="Yost W."/>
            <person name="Jha R.K."/>
            <person name="Patterson J."/>
            <person name="Monnat R.J. Jr."/>
            <person name="Barlow S.B."/>
            <person name="Starkenburg S.R."/>
            <person name="Cattolico R.A."/>
        </authorList>
    </citation>
    <scope>NUCLEOTIDE SEQUENCE</scope>
    <source>
        <strain evidence="10">CCMP291</strain>
    </source>
</reference>
<dbReference type="InterPro" id="IPR000315">
    <property type="entry name" value="Znf_B-box"/>
</dbReference>
<dbReference type="OrthoDB" id="4788989at2759"/>
<name>A0A0M0JIS9_9EUKA</name>
<dbReference type="PANTHER" id="PTHR24103">
    <property type="entry name" value="E3 UBIQUITIN-PROTEIN LIGASE TRIM"/>
    <property type="match status" value="1"/>
</dbReference>
<keyword evidence="3" id="KW-0862">Zinc</keyword>
<dbReference type="Pfam" id="PF00643">
    <property type="entry name" value="zf-B_box"/>
    <property type="match status" value="1"/>
</dbReference>
<dbReference type="PROSITE" id="PS50089">
    <property type="entry name" value="ZF_RING_2"/>
    <property type="match status" value="1"/>
</dbReference>
<keyword evidence="5" id="KW-0175">Coiled coil</keyword>
<evidence type="ECO:0000259" key="7">
    <source>
        <dbReference type="PROSITE" id="PS50089"/>
    </source>
</evidence>
<dbReference type="PROSITE" id="PS00518">
    <property type="entry name" value="ZF_RING_1"/>
    <property type="match status" value="1"/>
</dbReference>
<comment type="caution">
    <text evidence="9">The sequence shown here is derived from an EMBL/GenBank/DDBJ whole genome shotgun (WGS) entry which is preliminary data.</text>
</comment>
<dbReference type="AlphaFoldDB" id="A0A0M0JIS9"/>
<keyword evidence="1" id="KW-0479">Metal-binding</keyword>
<evidence type="ECO:0000256" key="2">
    <source>
        <dbReference type="ARBA" id="ARBA00022771"/>
    </source>
</evidence>
<dbReference type="PROSITE" id="PS50119">
    <property type="entry name" value="ZF_BBOX"/>
    <property type="match status" value="1"/>
</dbReference>
<protein>
    <submittedName>
        <fullName evidence="9">Tripartite motif-containing protein 59-like protein</fullName>
    </submittedName>
</protein>
<dbReference type="Gene3D" id="3.30.160.60">
    <property type="entry name" value="Classic Zinc Finger"/>
    <property type="match status" value="1"/>
</dbReference>
<evidence type="ECO:0000256" key="5">
    <source>
        <dbReference type="SAM" id="Coils"/>
    </source>
</evidence>
<dbReference type="GO" id="GO:0008270">
    <property type="term" value="F:zinc ion binding"/>
    <property type="evidence" value="ECO:0007669"/>
    <property type="project" value="UniProtKB-KW"/>
</dbReference>
<feature type="region of interest" description="Disordered" evidence="6">
    <location>
        <begin position="269"/>
        <end position="292"/>
    </location>
</feature>
<evidence type="ECO:0000313" key="10">
    <source>
        <dbReference type="Proteomes" id="UP000037460"/>
    </source>
</evidence>